<comment type="subcellular location">
    <subcellularLocation>
        <location evidence="1">Nucleus</location>
    </subcellularLocation>
</comment>
<evidence type="ECO:0000313" key="8">
    <source>
        <dbReference type="Proteomes" id="UP000238479"/>
    </source>
</evidence>
<dbReference type="Proteomes" id="UP000238479">
    <property type="component" value="Chromosome 6"/>
</dbReference>
<dbReference type="GO" id="GO:0005634">
    <property type="term" value="C:nucleus"/>
    <property type="evidence" value="ECO:0007669"/>
    <property type="project" value="UniProtKB-SubCell"/>
</dbReference>
<evidence type="ECO:0000256" key="1">
    <source>
        <dbReference type="ARBA" id="ARBA00004123"/>
    </source>
</evidence>
<accession>A0A2P6Q1C2</accession>
<evidence type="ECO:0000256" key="5">
    <source>
        <dbReference type="SAM" id="Coils"/>
    </source>
</evidence>
<dbReference type="Gramene" id="PRQ27971">
    <property type="protein sequence ID" value="PRQ27971"/>
    <property type="gene ID" value="RchiOBHm_Chr6g0311041"/>
</dbReference>
<keyword evidence="3" id="KW-0217">Developmental protein</keyword>
<keyword evidence="5" id="KW-0175">Coiled coil</keyword>
<evidence type="ECO:0000259" key="6">
    <source>
        <dbReference type="PROSITE" id="PS50891"/>
    </source>
</evidence>
<dbReference type="STRING" id="74649.A0A2P6Q1C2"/>
<feature type="domain" description="LOB" evidence="6">
    <location>
        <begin position="3"/>
        <end position="106"/>
    </location>
</feature>
<keyword evidence="4" id="KW-0539">Nucleus</keyword>
<dbReference type="EMBL" id="PDCK01000044">
    <property type="protein sequence ID" value="PRQ27971.1"/>
    <property type="molecule type" value="Genomic_DNA"/>
</dbReference>
<name>A0A2P6Q1C2_ROSCH</name>
<proteinExistence type="inferred from homology"/>
<comment type="caution">
    <text evidence="7">The sequence shown here is derived from an EMBL/GenBank/DDBJ whole genome shotgun (WGS) entry which is preliminary data.</text>
</comment>
<gene>
    <name evidence="7" type="ORF">RchiOBHm_Chr6g0311041</name>
</gene>
<feature type="coiled-coil region" evidence="5">
    <location>
        <begin position="85"/>
        <end position="112"/>
    </location>
</feature>
<sequence>MTWIFSSKEHNRIKCDPDCWLAPYFPAHMHQKYKKAQQVFGKIYMTKLLKSLHKTPNKRSTAMKNIRAEADIRSADPVGGCYGVVKEQCAVIRRLEREIAGQEEELRRLRSQLGGGGGGGSVNVAMAQPPLATAMYQEQSYNTFQQNLEEQNYNASQGYDQEQGNFAQGFPHVHPEEGNIVQGYRIRQEQTDIDAQSQGYVQAPTHLPETNQEQGDIFLFQG</sequence>
<organism evidence="7 8">
    <name type="scientific">Rosa chinensis</name>
    <name type="common">China rose</name>
    <dbReference type="NCBI Taxonomy" id="74649"/>
    <lineage>
        <taxon>Eukaryota</taxon>
        <taxon>Viridiplantae</taxon>
        <taxon>Streptophyta</taxon>
        <taxon>Embryophyta</taxon>
        <taxon>Tracheophyta</taxon>
        <taxon>Spermatophyta</taxon>
        <taxon>Magnoliopsida</taxon>
        <taxon>eudicotyledons</taxon>
        <taxon>Gunneridae</taxon>
        <taxon>Pentapetalae</taxon>
        <taxon>rosids</taxon>
        <taxon>fabids</taxon>
        <taxon>Rosales</taxon>
        <taxon>Rosaceae</taxon>
        <taxon>Rosoideae</taxon>
        <taxon>Rosoideae incertae sedis</taxon>
        <taxon>Rosa</taxon>
    </lineage>
</organism>
<evidence type="ECO:0000256" key="2">
    <source>
        <dbReference type="ARBA" id="ARBA00005474"/>
    </source>
</evidence>
<comment type="similarity">
    <text evidence="2">Belongs to the LOB domain-containing protein family.</text>
</comment>
<dbReference type="AlphaFoldDB" id="A0A2P6Q1C2"/>
<evidence type="ECO:0000256" key="3">
    <source>
        <dbReference type="ARBA" id="ARBA00022473"/>
    </source>
</evidence>
<dbReference type="Pfam" id="PF03195">
    <property type="entry name" value="LOB"/>
    <property type="match status" value="1"/>
</dbReference>
<keyword evidence="8" id="KW-1185">Reference proteome</keyword>
<dbReference type="PANTHER" id="PTHR31301:SF83">
    <property type="entry name" value="PROTEIN ASYMMETRIC LEAVES 2"/>
    <property type="match status" value="1"/>
</dbReference>
<dbReference type="PROSITE" id="PS50891">
    <property type="entry name" value="LOB"/>
    <property type="match status" value="1"/>
</dbReference>
<evidence type="ECO:0000256" key="4">
    <source>
        <dbReference type="ARBA" id="ARBA00023242"/>
    </source>
</evidence>
<reference evidence="7 8" key="1">
    <citation type="journal article" date="2018" name="Nat. Genet.">
        <title>The Rosa genome provides new insights in the design of modern roses.</title>
        <authorList>
            <person name="Bendahmane M."/>
        </authorList>
    </citation>
    <scope>NUCLEOTIDE SEQUENCE [LARGE SCALE GENOMIC DNA]</scope>
    <source>
        <strain evidence="8">cv. Old Blush</strain>
    </source>
</reference>
<dbReference type="PANTHER" id="PTHR31301">
    <property type="entry name" value="LOB DOMAIN-CONTAINING PROTEIN 4-RELATED"/>
    <property type="match status" value="1"/>
</dbReference>
<protein>
    <submittedName>
        <fullName evidence="7">Putative transcription factor AS2-LOB family</fullName>
    </submittedName>
</protein>
<dbReference type="InterPro" id="IPR004883">
    <property type="entry name" value="LOB"/>
</dbReference>
<evidence type="ECO:0000313" key="7">
    <source>
        <dbReference type="EMBL" id="PRQ27971.1"/>
    </source>
</evidence>